<gene>
    <name evidence="2" type="ORF">WELLINGTON_105</name>
</gene>
<protein>
    <submittedName>
        <fullName evidence="2">Putative crossover junction endodeoxyribonuclease</fullName>
    </submittedName>
</protein>
<dbReference type="Proteomes" id="UP000258581">
    <property type="component" value="Segment"/>
</dbReference>
<dbReference type="Gene3D" id="3.30.420.10">
    <property type="entry name" value="Ribonuclease H-like superfamily/Ribonuclease H"/>
    <property type="match status" value="1"/>
</dbReference>
<evidence type="ECO:0000313" key="3">
    <source>
        <dbReference type="Proteomes" id="UP000258581"/>
    </source>
</evidence>
<name>A0A345BLB4_9CAUD</name>
<keyword evidence="3" id="KW-1185">Reference proteome</keyword>
<dbReference type="InterPro" id="IPR036397">
    <property type="entry name" value="RNaseH_sf"/>
</dbReference>
<dbReference type="EMBL" id="MH426724">
    <property type="protein sequence ID" value="AXF51235.1"/>
    <property type="molecule type" value="Genomic_DNA"/>
</dbReference>
<accession>A0A345BLB4</accession>
<organism evidence="2 3">
    <name type="scientific">Erwinia phage Wellington</name>
    <dbReference type="NCBI Taxonomy" id="2267653"/>
    <lineage>
        <taxon>Viruses</taxon>
        <taxon>Duplodnaviria</taxon>
        <taxon>Heunggongvirae</taxon>
        <taxon>Uroviricota</taxon>
        <taxon>Caudoviricetes</taxon>
        <taxon>Chimalliviridae</taxon>
        <taxon>Wellingtonvirus</taxon>
        <taxon>Wellingtonvirus wellington</taxon>
    </lineage>
</organism>
<feature type="compositionally biased region" description="Basic residues" evidence="1">
    <location>
        <begin position="200"/>
        <end position="217"/>
    </location>
</feature>
<feature type="region of interest" description="Disordered" evidence="1">
    <location>
        <begin position="195"/>
        <end position="217"/>
    </location>
</feature>
<sequence>MLIPEPRFPDNSVRICAVDPGTSYLGLAVLDWVYGEPQAEVVWAGTLHAVDPTHQNSHSEVCGKRDARMAKLQQGYAEFLRISRPTFCCTETPFMQRLKLSAYESGVELQQMLRTTLFEIFPEKWLHGFNPIIVKSYVGVEAKGTDKTHMFNAVTKLYANHTLIDLTALDEHSIDAVAVGNIFVRTSLLSLNSLLPPREKKPKAPKGSRRRSRRRRK</sequence>
<dbReference type="GO" id="GO:0003676">
    <property type="term" value="F:nucleic acid binding"/>
    <property type="evidence" value="ECO:0007669"/>
    <property type="project" value="InterPro"/>
</dbReference>
<evidence type="ECO:0000313" key="2">
    <source>
        <dbReference type="EMBL" id="AXF51235.1"/>
    </source>
</evidence>
<proteinExistence type="predicted"/>
<evidence type="ECO:0000256" key="1">
    <source>
        <dbReference type="SAM" id="MobiDB-lite"/>
    </source>
</evidence>
<reference evidence="3" key="1">
    <citation type="submission" date="2018-06" db="EMBL/GenBank/DDBJ databases">
        <authorList>
            <person name="Sharma R."/>
            <person name="James B."/>
            <person name="Berg J.A."/>
            <person name="Breakwell D.P."/>
            <person name="Hope S."/>
            <person name="Grose J.H."/>
        </authorList>
    </citation>
    <scope>NUCLEOTIDE SEQUENCE [LARGE SCALE GENOMIC DNA]</scope>
</reference>